<gene>
    <name evidence="2" type="ORF">DW027_18985</name>
    <name evidence="1" type="ORF">GA560_13135</name>
</gene>
<evidence type="ECO:0000313" key="4">
    <source>
        <dbReference type="Proteomes" id="UP000474077"/>
    </source>
</evidence>
<dbReference type="EMBL" id="WDER01000033">
    <property type="protein sequence ID" value="KAB6082020.1"/>
    <property type="molecule type" value="Genomic_DNA"/>
</dbReference>
<evidence type="ECO:0000313" key="1">
    <source>
        <dbReference type="EMBL" id="KAB6082020.1"/>
    </source>
</evidence>
<dbReference type="Proteomes" id="UP000474077">
    <property type="component" value="Unassembled WGS sequence"/>
</dbReference>
<reference evidence="2 3" key="1">
    <citation type="submission" date="2018-08" db="EMBL/GenBank/DDBJ databases">
        <title>A genome reference for cultivated species of the human gut microbiota.</title>
        <authorList>
            <person name="Zou Y."/>
            <person name="Xue W."/>
            <person name="Luo G."/>
        </authorList>
    </citation>
    <scope>NUCLEOTIDE SEQUENCE [LARGE SCALE GENOMIC DNA]</scope>
    <source>
        <strain evidence="2 3">AF38-2</strain>
    </source>
</reference>
<accession>A0A415KE62</accession>
<protein>
    <submittedName>
        <fullName evidence="2">Uncharacterized protein</fullName>
    </submittedName>
</protein>
<organism evidence="2 3">
    <name type="scientific">Bacteroides xylanisolvens</name>
    <dbReference type="NCBI Taxonomy" id="371601"/>
    <lineage>
        <taxon>Bacteria</taxon>
        <taxon>Pseudomonadati</taxon>
        <taxon>Bacteroidota</taxon>
        <taxon>Bacteroidia</taxon>
        <taxon>Bacteroidales</taxon>
        <taxon>Bacteroidaceae</taxon>
        <taxon>Bacteroides</taxon>
    </lineage>
</organism>
<dbReference type="AlphaFoldDB" id="A0A415KE62"/>
<evidence type="ECO:0000313" key="2">
    <source>
        <dbReference type="EMBL" id="RHL34505.1"/>
    </source>
</evidence>
<sequence length="152" mass="16875">MREINNMGGILFADILYKNEISLFAVHQNTACIQIIKGHDWHRLPTVGIIESPTVTSNESAAGITYKHSAAIKLPQTLFAPEAANDLRNRITEGCILRCQDPAGDKYIYGTGTYLLFGELTKVIGKKVTDFTGYELKLSGTSQYPLLQYYSL</sequence>
<evidence type="ECO:0000313" key="3">
    <source>
        <dbReference type="Proteomes" id="UP000284495"/>
    </source>
</evidence>
<proteinExistence type="predicted"/>
<name>A0A415KE62_9BACE</name>
<reference evidence="1 4" key="2">
    <citation type="journal article" date="2019" name="Nat. Med.">
        <title>A library of human gut bacterial isolates paired with longitudinal multiomics data enables mechanistic microbiome research.</title>
        <authorList>
            <person name="Poyet M."/>
            <person name="Groussin M."/>
            <person name="Gibbons S.M."/>
            <person name="Avila-Pacheco J."/>
            <person name="Jiang X."/>
            <person name="Kearney S.M."/>
            <person name="Perrotta A.R."/>
            <person name="Berdy B."/>
            <person name="Zhao S."/>
            <person name="Lieberman T.D."/>
            <person name="Swanson P.K."/>
            <person name="Smith M."/>
            <person name="Roesemann S."/>
            <person name="Alexander J.E."/>
            <person name="Rich S.A."/>
            <person name="Livny J."/>
            <person name="Vlamakis H."/>
            <person name="Clish C."/>
            <person name="Bullock K."/>
            <person name="Deik A."/>
            <person name="Scott J."/>
            <person name="Pierce K.A."/>
            <person name="Xavier R.J."/>
            <person name="Alm E.J."/>
        </authorList>
    </citation>
    <scope>NUCLEOTIDE SEQUENCE [LARGE SCALE GENOMIC DNA]</scope>
    <source>
        <strain evidence="1 4">BIOML-A73</strain>
    </source>
</reference>
<dbReference type="RefSeq" id="WP_049702396.1">
    <property type="nucleotide sequence ID" value="NZ_CP072212.1"/>
</dbReference>
<comment type="caution">
    <text evidence="2">The sequence shown here is derived from an EMBL/GenBank/DDBJ whole genome shotgun (WGS) entry which is preliminary data.</text>
</comment>
<dbReference type="Proteomes" id="UP000284495">
    <property type="component" value="Unassembled WGS sequence"/>
</dbReference>
<dbReference type="EMBL" id="QROO01000028">
    <property type="protein sequence ID" value="RHL34505.1"/>
    <property type="molecule type" value="Genomic_DNA"/>
</dbReference>